<organism evidence="2 3">
    <name type="scientific">Tanacetum coccineum</name>
    <dbReference type="NCBI Taxonomy" id="301880"/>
    <lineage>
        <taxon>Eukaryota</taxon>
        <taxon>Viridiplantae</taxon>
        <taxon>Streptophyta</taxon>
        <taxon>Embryophyta</taxon>
        <taxon>Tracheophyta</taxon>
        <taxon>Spermatophyta</taxon>
        <taxon>Magnoliopsida</taxon>
        <taxon>eudicotyledons</taxon>
        <taxon>Gunneridae</taxon>
        <taxon>Pentapetalae</taxon>
        <taxon>asterids</taxon>
        <taxon>campanulids</taxon>
        <taxon>Asterales</taxon>
        <taxon>Asteraceae</taxon>
        <taxon>Asteroideae</taxon>
        <taxon>Anthemideae</taxon>
        <taxon>Anthemidinae</taxon>
        <taxon>Tanacetum</taxon>
    </lineage>
</organism>
<accession>A0ABQ4YKR5</accession>
<feature type="region of interest" description="Disordered" evidence="1">
    <location>
        <begin position="231"/>
        <end position="323"/>
    </location>
</feature>
<evidence type="ECO:0000256" key="1">
    <source>
        <dbReference type="SAM" id="MobiDB-lite"/>
    </source>
</evidence>
<evidence type="ECO:0000313" key="3">
    <source>
        <dbReference type="Proteomes" id="UP001151760"/>
    </source>
</evidence>
<feature type="region of interest" description="Disordered" evidence="1">
    <location>
        <begin position="574"/>
        <end position="652"/>
    </location>
</feature>
<keyword evidence="3" id="KW-1185">Reference proteome</keyword>
<sequence>MEVFREIFQICPRLPNQEFDDLSSDEEIFSFIKELGHKGNIKSITNVVVDQMHQPWRTFASIINKCLSGKITDFVFQIDNRDTKKQEKMYYPRFTKAIIYHLITKDKTISMRNRLFMHTAQHDSVLGTFRFVSKSKDFQVYGALLPEVMTNQKMRDSSAYKTYLAFTIGDATPKKARKFKKPASLSKKKAFVAVEEPADKLKKAPAKDERSKRIDLLLETALHEEAQLKKALKRSKRETNIHQAGGSSEGVDFESEGDSEDEDVDDQQSDDERTESDDEQTKTNNPKTSDDEEETQDNEYVHTTEDYVPTNDETNDESNDVNEEEYERISEELYGDVNVRWTDARPADKEKDDEEMTVADHTEVPLQSSSISSDYAAKFLNFDNIPPVDTEVISMLDINVQHEVPHTSSLLTIHVSIIPEKNVVNQSKTVTTTPAPTISSLLSSFYPALQQIASIPTLITTAATTSVTAVPKSETLVDALYKVLKKHDADIIKEFSIPKEIVERLTKQYLPQQRTEKSIKEIRKIKLEHKTALFKTMTKTKYFKKNPKYRALYHALMQSIIEDENVMEKGVVDQLKKRKPDDADKEEGPSAGLDRGLKRQKPSKDTEPSKKAKSTGTSKGTTKSQPKSTGKSTQAEETVLEAGDTQGPQNLIEDMGKSFENKLTQKWLSDLAKVEKPSKTFDDLMSTPIDFSAFVMDRIQISDLTQNILVGPAYNILKGTCRSFIELNYNMEECYKALTDQLDWNNPKGDRYPFDLSKTLTLCDNCALSSYACSDSLLLTPLCCDDIHDVTPCVSALAGCDRLVSEPLVIEK</sequence>
<evidence type="ECO:0000313" key="2">
    <source>
        <dbReference type="EMBL" id="GJS78026.1"/>
    </source>
</evidence>
<gene>
    <name evidence="2" type="ORF">Tco_0727907</name>
</gene>
<dbReference type="Proteomes" id="UP001151760">
    <property type="component" value="Unassembled WGS sequence"/>
</dbReference>
<dbReference type="EMBL" id="BQNB010010493">
    <property type="protein sequence ID" value="GJS78026.1"/>
    <property type="molecule type" value="Genomic_DNA"/>
</dbReference>
<name>A0ABQ4YKR5_9ASTR</name>
<reference evidence="2" key="1">
    <citation type="journal article" date="2022" name="Int. J. Mol. Sci.">
        <title>Draft Genome of Tanacetum Coccineum: Genomic Comparison of Closely Related Tanacetum-Family Plants.</title>
        <authorList>
            <person name="Yamashiro T."/>
            <person name="Shiraishi A."/>
            <person name="Nakayama K."/>
            <person name="Satake H."/>
        </authorList>
    </citation>
    <scope>NUCLEOTIDE SEQUENCE</scope>
</reference>
<feature type="compositionally biased region" description="Low complexity" evidence="1">
    <location>
        <begin position="614"/>
        <end position="633"/>
    </location>
</feature>
<feature type="compositionally biased region" description="Acidic residues" evidence="1">
    <location>
        <begin position="313"/>
        <end position="323"/>
    </location>
</feature>
<reference evidence="2" key="2">
    <citation type="submission" date="2022-01" db="EMBL/GenBank/DDBJ databases">
        <authorList>
            <person name="Yamashiro T."/>
            <person name="Shiraishi A."/>
            <person name="Satake H."/>
            <person name="Nakayama K."/>
        </authorList>
    </citation>
    <scope>NUCLEOTIDE SEQUENCE</scope>
</reference>
<feature type="compositionally biased region" description="Basic and acidic residues" evidence="1">
    <location>
        <begin position="574"/>
        <end position="588"/>
    </location>
</feature>
<protein>
    <submittedName>
        <fullName evidence="2">Uncharacterized protein</fullName>
    </submittedName>
</protein>
<proteinExistence type="predicted"/>
<comment type="caution">
    <text evidence="2">The sequence shown here is derived from an EMBL/GenBank/DDBJ whole genome shotgun (WGS) entry which is preliminary data.</text>
</comment>
<feature type="compositionally biased region" description="Acidic residues" evidence="1">
    <location>
        <begin position="251"/>
        <end position="278"/>
    </location>
</feature>